<dbReference type="AlphaFoldDB" id="A0AAV6S107"/>
<comment type="caution">
    <text evidence="2">The sequence shown here is derived from an EMBL/GenBank/DDBJ whole genome shotgun (WGS) entry which is preliminary data.</text>
</comment>
<evidence type="ECO:0000313" key="3">
    <source>
        <dbReference type="Proteomes" id="UP000693946"/>
    </source>
</evidence>
<evidence type="ECO:0000313" key="2">
    <source>
        <dbReference type="EMBL" id="KAG7511058.1"/>
    </source>
</evidence>
<feature type="region of interest" description="Disordered" evidence="1">
    <location>
        <begin position="160"/>
        <end position="180"/>
    </location>
</feature>
<proteinExistence type="predicted"/>
<name>A0AAV6S107_SOLSE</name>
<gene>
    <name evidence="2" type="ORF">JOB18_038836</name>
</gene>
<accession>A0AAV6S107</accession>
<feature type="compositionally biased region" description="Polar residues" evidence="1">
    <location>
        <begin position="160"/>
        <end position="170"/>
    </location>
</feature>
<feature type="region of interest" description="Disordered" evidence="1">
    <location>
        <begin position="1"/>
        <end position="29"/>
    </location>
</feature>
<evidence type="ECO:0000256" key="1">
    <source>
        <dbReference type="SAM" id="MobiDB-lite"/>
    </source>
</evidence>
<keyword evidence="3" id="KW-1185">Reference proteome</keyword>
<organism evidence="2 3">
    <name type="scientific">Solea senegalensis</name>
    <name type="common">Senegalese sole</name>
    <dbReference type="NCBI Taxonomy" id="28829"/>
    <lineage>
        <taxon>Eukaryota</taxon>
        <taxon>Metazoa</taxon>
        <taxon>Chordata</taxon>
        <taxon>Craniata</taxon>
        <taxon>Vertebrata</taxon>
        <taxon>Euteleostomi</taxon>
        <taxon>Actinopterygii</taxon>
        <taxon>Neopterygii</taxon>
        <taxon>Teleostei</taxon>
        <taxon>Neoteleostei</taxon>
        <taxon>Acanthomorphata</taxon>
        <taxon>Carangaria</taxon>
        <taxon>Pleuronectiformes</taxon>
        <taxon>Pleuronectoidei</taxon>
        <taxon>Soleidae</taxon>
        <taxon>Solea</taxon>
    </lineage>
</organism>
<protein>
    <submittedName>
        <fullName evidence="2">Uncharacterized protein</fullName>
    </submittedName>
</protein>
<feature type="compositionally biased region" description="Basic and acidic residues" evidence="1">
    <location>
        <begin position="171"/>
        <end position="180"/>
    </location>
</feature>
<reference evidence="2 3" key="1">
    <citation type="journal article" date="2021" name="Sci. Rep.">
        <title>Chromosome anchoring in Senegalese sole (Solea senegalensis) reveals sex-associated markers and genome rearrangements in flatfish.</title>
        <authorList>
            <person name="Guerrero-Cozar I."/>
            <person name="Gomez-Garrido J."/>
            <person name="Berbel C."/>
            <person name="Martinez-Blanch J.F."/>
            <person name="Alioto T."/>
            <person name="Claros M.G."/>
            <person name="Gagnaire P.A."/>
            <person name="Manchado M."/>
        </authorList>
    </citation>
    <scope>NUCLEOTIDE SEQUENCE [LARGE SCALE GENOMIC DNA]</scope>
    <source>
        <strain evidence="2">Sse05_10M</strain>
    </source>
</reference>
<dbReference type="Proteomes" id="UP000693946">
    <property type="component" value="Linkage Group LG16"/>
</dbReference>
<dbReference type="EMBL" id="JAGKHQ010000008">
    <property type="protein sequence ID" value="KAG7511058.1"/>
    <property type="molecule type" value="Genomic_DNA"/>
</dbReference>
<sequence length="180" mass="19702">MAKSALRQRNGEFGVRYRNHGGTWSKGGDSKDQDIALKWQELSVDTLRSIRQPSVTRPCHSLRFAVLSRAGDCGAAVGSRVQERGLDCTVEEENQLVSRAVQPSSICRSPARPFGRPDKSIQPPVAPRDDVIQFDFIYSGGHTGSVAEDCVHNNVPMMRSNQKLQDGSGTHSEHPSTTEG</sequence>